<dbReference type="KEGG" id="pll:I858_001770"/>
<dbReference type="AlphaFoldDB" id="A0A1B1RY08"/>
<evidence type="ECO:0000256" key="1">
    <source>
        <dbReference type="SAM" id="Phobius"/>
    </source>
</evidence>
<keyword evidence="1" id="KW-1133">Transmembrane helix</keyword>
<feature type="transmembrane region" description="Helical" evidence="1">
    <location>
        <begin position="40"/>
        <end position="64"/>
    </location>
</feature>
<protein>
    <submittedName>
        <fullName evidence="2">Uncharacterized protein</fullName>
    </submittedName>
</protein>
<accession>A0A1B1RY08</accession>
<reference evidence="2" key="1">
    <citation type="submission" date="2016-10" db="EMBL/GenBank/DDBJ databases">
        <authorList>
            <person name="See-Too W.S."/>
        </authorList>
    </citation>
    <scope>NUCLEOTIDE SEQUENCE</scope>
    <source>
        <strain evidence="2">L10.15</strain>
    </source>
</reference>
<feature type="transmembrane region" description="Helical" evidence="1">
    <location>
        <begin position="76"/>
        <end position="100"/>
    </location>
</feature>
<feature type="transmembrane region" description="Helical" evidence="1">
    <location>
        <begin position="7"/>
        <end position="28"/>
    </location>
</feature>
<keyword evidence="3" id="KW-1185">Reference proteome</keyword>
<gene>
    <name evidence="2" type="ORF">I858_001770</name>
</gene>
<sequence length="101" mass="11825">MRNFYVILISIFLLGTVFCVFGQGLAYFLSEYFVMIYPVYYLTGLTVLGIFLYLVAGFLVFLLFKKQEFASNNREFYLLILFTVAPSATIWSFFVTVMWWG</sequence>
<name>A0A1B1RY08_9BACL</name>
<dbReference type="OrthoDB" id="2736315at2"/>
<proteinExistence type="predicted"/>
<evidence type="ECO:0000313" key="3">
    <source>
        <dbReference type="Proteomes" id="UP000053354"/>
    </source>
</evidence>
<organism evidence="2 3">
    <name type="scientific">Planococcus versutus</name>
    <dbReference type="NCBI Taxonomy" id="1302659"/>
    <lineage>
        <taxon>Bacteria</taxon>
        <taxon>Bacillati</taxon>
        <taxon>Bacillota</taxon>
        <taxon>Bacilli</taxon>
        <taxon>Bacillales</taxon>
        <taxon>Caryophanaceae</taxon>
        <taxon>Planococcus</taxon>
    </lineage>
</organism>
<dbReference type="Proteomes" id="UP000053354">
    <property type="component" value="Chromosome"/>
</dbReference>
<keyword evidence="1" id="KW-0812">Transmembrane</keyword>
<dbReference type="RefSeq" id="WP_065524369.1">
    <property type="nucleotide sequence ID" value="NZ_CP016540.2"/>
</dbReference>
<dbReference type="EMBL" id="CP016540">
    <property type="protein sequence ID" value="ANU25804.1"/>
    <property type="molecule type" value="Genomic_DNA"/>
</dbReference>
<keyword evidence="1" id="KW-0472">Membrane</keyword>
<evidence type="ECO:0000313" key="2">
    <source>
        <dbReference type="EMBL" id="ANU25804.1"/>
    </source>
</evidence>